<sequence>MPFTSSDSPTTSPASFIAWTELVVWPARRGSSYIAPTSDAGGTTVMDNIAERITGNKKISPVFSDFDDRPLPAAVAKKRFR</sequence>
<gene>
    <name evidence="1" type="ORF">WKI68_19605</name>
</gene>
<protein>
    <submittedName>
        <fullName evidence="1">Uncharacterized protein</fullName>
    </submittedName>
</protein>
<comment type="caution">
    <text evidence="1">The sequence shown here is derived from an EMBL/GenBank/DDBJ whole genome shotgun (WGS) entry which is preliminary data.</text>
</comment>
<organism evidence="1 2">
    <name type="scientific">Streptomyces caledonius</name>
    <dbReference type="NCBI Taxonomy" id="3134107"/>
    <lineage>
        <taxon>Bacteria</taxon>
        <taxon>Bacillati</taxon>
        <taxon>Actinomycetota</taxon>
        <taxon>Actinomycetes</taxon>
        <taxon>Kitasatosporales</taxon>
        <taxon>Streptomycetaceae</taxon>
        <taxon>Streptomyces</taxon>
    </lineage>
</organism>
<reference evidence="1 2" key="1">
    <citation type="submission" date="2024-03" db="EMBL/GenBank/DDBJ databases">
        <title>Novel Streptomyces species of biotechnological and ecological value are a feature of Machair soil.</title>
        <authorList>
            <person name="Prole J.R."/>
            <person name="Goodfellow M."/>
            <person name="Allenby N."/>
            <person name="Ward A.C."/>
        </authorList>
    </citation>
    <scope>NUCLEOTIDE SEQUENCE [LARGE SCALE GENOMIC DNA]</scope>
    <source>
        <strain evidence="1 2">MS1.HAVA.3</strain>
    </source>
</reference>
<evidence type="ECO:0000313" key="1">
    <source>
        <dbReference type="EMBL" id="MEJ8642993.1"/>
    </source>
</evidence>
<proteinExistence type="predicted"/>
<accession>A0ABU8U533</accession>
<dbReference type="EMBL" id="JBBKAM010000002">
    <property type="protein sequence ID" value="MEJ8642993.1"/>
    <property type="molecule type" value="Genomic_DNA"/>
</dbReference>
<keyword evidence="2" id="KW-1185">Reference proteome</keyword>
<evidence type="ECO:0000313" key="2">
    <source>
        <dbReference type="Proteomes" id="UP001382904"/>
    </source>
</evidence>
<name>A0ABU8U533_9ACTN</name>
<dbReference type="Proteomes" id="UP001382904">
    <property type="component" value="Unassembled WGS sequence"/>
</dbReference>